<dbReference type="EMBL" id="JBHRYH010000043">
    <property type="protein sequence ID" value="MFC3627173.1"/>
    <property type="molecule type" value="Genomic_DNA"/>
</dbReference>
<dbReference type="InterPro" id="IPR035093">
    <property type="entry name" value="RelE/ParE_toxin_dom_sf"/>
</dbReference>
<dbReference type="NCBIfam" id="TIGR02385">
    <property type="entry name" value="RelE_StbE"/>
    <property type="match status" value="1"/>
</dbReference>
<keyword evidence="2" id="KW-1277">Toxin-antitoxin system</keyword>
<reference evidence="4" key="1">
    <citation type="journal article" date="2019" name="Int. J. Syst. Evol. Microbiol.">
        <title>The Global Catalogue of Microorganisms (GCM) 10K type strain sequencing project: providing services to taxonomists for standard genome sequencing and annotation.</title>
        <authorList>
            <consortium name="The Broad Institute Genomics Platform"/>
            <consortium name="The Broad Institute Genome Sequencing Center for Infectious Disease"/>
            <person name="Wu L."/>
            <person name="Ma J."/>
        </authorList>
    </citation>
    <scope>NUCLEOTIDE SEQUENCE [LARGE SCALE GENOMIC DNA]</scope>
    <source>
        <strain evidence="4">KCTC 42195</strain>
    </source>
</reference>
<dbReference type="PANTHER" id="PTHR35601">
    <property type="entry name" value="TOXIN RELE"/>
    <property type="match status" value="1"/>
</dbReference>
<organism evidence="3 4">
    <name type="scientific">Vogesella amnigena</name>
    <dbReference type="NCBI Taxonomy" id="1507449"/>
    <lineage>
        <taxon>Bacteria</taxon>
        <taxon>Pseudomonadati</taxon>
        <taxon>Pseudomonadota</taxon>
        <taxon>Betaproteobacteria</taxon>
        <taxon>Neisseriales</taxon>
        <taxon>Chromobacteriaceae</taxon>
        <taxon>Vogesella</taxon>
    </lineage>
</organism>
<sequence length="89" mass="10242">MAWTIKYADSALRQLKKLDKPIARRILDYMDERISSADDPRVAGKALTGPMGGLWRYRVGDYRVVCEIRDGELIVLVLEVGNRKDVYRD</sequence>
<dbReference type="InterPro" id="IPR007712">
    <property type="entry name" value="RelE/ParE_toxin"/>
</dbReference>
<dbReference type="Pfam" id="PF05016">
    <property type="entry name" value="ParE_toxin"/>
    <property type="match status" value="1"/>
</dbReference>
<evidence type="ECO:0000256" key="1">
    <source>
        <dbReference type="ARBA" id="ARBA00006226"/>
    </source>
</evidence>
<comment type="caution">
    <text evidence="3">The sequence shown here is derived from an EMBL/GenBank/DDBJ whole genome shotgun (WGS) entry which is preliminary data.</text>
</comment>
<evidence type="ECO:0000313" key="3">
    <source>
        <dbReference type="EMBL" id="MFC3627173.1"/>
    </source>
</evidence>
<comment type="similarity">
    <text evidence="1">Belongs to the RelE toxin family.</text>
</comment>
<gene>
    <name evidence="3" type="ORF">ACFOKJ_13725</name>
</gene>
<evidence type="ECO:0000313" key="4">
    <source>
        <dbReference type="Proteomes" id="UP001595636"/>
    </source>
</evidence>
<dbReference type="RefSeq" id="WP_390280556.1">
    <property type="nucleotide sequence ID" value="NZ_JBHRYH010000043.1"/>
</dbReference>
<dbReference type="Gene3D" id="3.30.2310.20">
    <property type="entry name" value="RelE-like"/>
    <property type="match status" value="1"/>
</dbReference>
<name>A0ABV7TWN8_9NEIS</name>
<protein>
    <submittedName>
        <fullName evidence="3">Type II toxin-antitoxin system RelE/ParE family toxin</fullName>
    </submittedName>
</protein>
<dbReference type="SUPFAM" id="SSF143011">
    <property type="entry name" value="RelE-like"/>
    <property type="match status" value="1"/>
</dbReference>
<accession>A0ABV7TWN8</accession>
<keyword evidence="4" id="KW-1185">Reference proteome</keyword>
<dbReference type="Proteomes" id="UP001595636">
    <property type="component" value="Unassembled WGS sequence"/>
</dbReference>
<evidence type="ECO:0000256" key="2">
    <source>
        <dbReference type="ARBA" id="ARBA00022649"/>
    </source>
</evidence>
<dbReference type="PANTHER" id="PTHR35601:SF1">
    <property type="entry name" value="TOXIN RELE"/>
    <property type="match status" value="1"/>
</dbReference>
<proteinExistence type="inferred from homology"/>